<dbReference type="Pfam" id="PF00795">
    <property type="entry name" value="CN_hydrolase"/>
    <property type="match status" value="1"/>
</dbReference>
<evidence type="ECO:0000313" key="12">
    <source>
        <dbReference type="Proteomes" id="UP000645257"/>
    </source>
</evidence>
<gene>
    <name evidence="9 11" type="primary">lnt</name>
    <name evidence="11" type="ORF">GCM10011289_22060</name>
</gene>
<dbReference type="InterPro" id="IPR003010">
    <property type="entry name" value="C-N_Hydrolase"/>
</dbReference>
<accession>A0A918P4Z9</accession>
<comment type="similarity">
    <text evidence="2 9">Belongs to the CN hydrolase family. Apolipoprotein N-acyltransferase subfamily.</text>
</comment>
<comment type="caution">
    <text evidence="11">The sequence shown here is derived from an EMBL/GenBank/DDBJ whole genome shotgun (WGS) entry which is preliminary data.</text>
</comment>
<reference evidence="11" key="2">
    <citation type="submission" date="2020-09" db="EMBL/GenBank/DDBJ databases">
        <authorList>
            <person name="Sun Q."/>
            <person name="Kim S."/>
        </authorList>
    </citation>
    <scope>NUCLEOTIDE SEQUENCE</scope>
    <source>
        <strain evidence="11">KCTC 32182</strain>
    </source>
</reference>
<keyword evidence="5 9" id="KW-0812">Transmembrane</keyword>
<feature type="transmembrane region" description="Helical" evidence="9">
    <location>
        <begin position="472"/>
        <end position="490"/>
    </location>
</feature>
<reference evidence="11" key="1">
    <citation type="journal article" date="2014" name="Int. J. Syst. Evol. Microbiol.">
        <title>Complete genome sequence of Corynebacterium casei LMG S-19264T (=DSM 44701T), isolated from a smear-ripened cheese.</title>
        <authorList>
            <consortium name="US DOE Joint Genome Institute (JGI-PGF)"/>
            <person name="Walter F."/>
            <person name="Albersmeier A."/>
            <person name="Kalinowski J."/>
            <person name="Ruckert C."/>
        </authorList>
    </citation>
    <scope>NUCLEOTIDE SEQUENCE</scope>
    <source>
        <strain evidence="11">KCTC 32182</strain>
    </source>
</reference>
<keyword evidence="6 9" id="KW-1133">Transmembrane helix</keyword>
<dbReference type="InterPro" id="IPR045378">
    <property type="entry name" value="LNT_N"/>
</dbReference>
<evidence type="ECO:0000256" key="6">
    <source>
        <dbReference type="ARBA" id="ARBA00022989"/>
    </source>
</evidence>
<dbReference type="HAMAP" id="MF_01148">
    <property type="entry name" value="Lnt"/>
    <property type="match status" value="1"/>
</dbReference>
<dbReference type="RefSeq" id="WP_189534247.1">
    <property type="nucleotide sequence ID" value="NZ_BMYX01000012.1"/>
</dbReference>
<evidence type="ECO:0000256" key="3">
    <source>
        <dbReference type="ARBA" id="ARBA00022475"/>
    </source>
</evidence>
<dbReference type="GO" id="GO:0042158">
    <property type="term" value="P:lipoprotein biosynthetic process"/>
    <property type="evidence" value="ECO:0007669"/>
    <property type="project" value="UniProtKB-UniRule"/>
</dbReference>
<dbReference type="AlphaFoldDB" id="A0A918P4Z9"/>
<proteinExistence type="inferred from homology"/>
<evidence type="ECO:0000259" key="10">
    <source>
        <dbReference type="PROSITE" id="PS50263"/>
    </source>
</evidence>
<dbReference type="Gene3D" id="3.60.110.10">
    <property type="entry name" value="Carbon-nitrogen hydrolase"/>
    <property type="match status" value="1"/>
</dbReference>
<dbReference type="GO" id="GO:0016410">
    <property type="term" value="F:N-acyltransferase activity"/>
    <property type="evidence" value="ECO:0007669"/>
    <property type="project" value="UniProtKB-UniRule"/>
</dbReference>
<feature type="domain" description="CN hydrolase" evidence="10">
    <location>
        <begin position="221"/>
        <end position="461"/>
    </location>
</feature>
<keyword evidence="4 9" id="KW-0808">Transferase</keyword>
<dbReference type="PANTHER" id="PTHR38686">
    <property type="entry name" value="APOLIPOPROTEIN N-ACYLTRANSFERASE"/>
    <property type="match status" value="1"/>
</dbReference>
<sequence length="499" mass="54492">MRFLFGLLTAIFAGASTVYSFAPYRLFWLMPLALAALAELSVRFEKRAFWIGYAWGLAAYLANFYWIYHSLHDIAGMPAPMALPITALLPAYLALYPGLAAWITVRLALPRALRWLVTFPCVWTLTEWLRSWVFTGFPWGQAGYSQITESPLAGYTSVGGIYAVTALVALSAGALVLMPRLANRGRLTLLTAALAVWSSGAFLKTVDWTSPVGKPFSVALAQGNIPQEMKWDPANFAHTLRLYYTQAATTRADLMLLPETALPLFLDDLPSGYLTMLKGSADRQGMALATGIPRRTPDNRGYLNAVVAITTEGMPYYAKDHLVPFSEFIPLRWLIGGIYQFMNMPLADFTPGGQSQTPLALAGQKIAFNVCYEDGFGEELIGSAKNATVLANVSNLAWFGRSNAASQQLQLSQARSMETGRYMLRATNTGMTAIIRPDGEVGSIAAPFTEQILTGYAQGRTGMTPYMKTGNLPVIAGCALLFAGMLALGVRRRRLQPEA</sequence>
<evidence type="ECO:0000256" key="8">
    <source>
        <dbReference type="ARBA" id="ARBA00023315"/>
    </source>
</evidence>
<dbReference type="Pfam" id="PF20154">
    <property type="entry name" value="LNT_N"/>
    <property type="match status" value="1"/>
</dbReference>
<dbReference type="PROSITE" id="PS50263">
    <property type="entry name" value="CN_HYDROLASE"/>
    <property type="match status" value="1"/>
</dbReference>
<evidence type="ECO:0000313" key="11">
    <source>
        <dbReference type="EMBL" id="GGY18211.1"/>
    </source>
</evidence>
<dbReference type="GO" id="GO:0005886">
    <property type="term" value="C:plasma membrane"/>
    <property type="evidence" value="ECO:0007669"/>
    <property type="project" value="UniProtKB-SubCell"/>
</dbReference>
<name>A0A918P4Z9_9NEIS</name>
<dbReference type="EC" id="2.3.1.269" evidence="9"/>
<feature type="transmembrane region" description="Helical" evidence="9">
    <location>
        <begin position="112"/>
        <end position="132"/>
    </location>
</feature>
<organism evidence="11 12">
    <name type="scientific">Paludibacterium paludis</name>
    <dbReference type="NCBI Taxonomy" id="1225769"/>
    <lineage>
        <taxon>Bacteria</taxon>
        <taxon>Pseudomonadati</taxon>
        <taxon>Pseudomonadota</taxon>
        <taxon>Betaproteobacteria</taxon>
        <taxon>Neisseriales</taxon>
        <taxon>Chromobacteriaceae</taxon>
        <taxon>Paludibacterium</taxon>
    </lineage>
</organism>
<feature type="transmembrane region" description="Helical" evidence="9">
    <location>
        <begin position="49"/>
        <end position="69"/>
    </location>
</feature>
<dbReference type="CDD" id="cd07571">
    <property type="entry name" value="ALP_N-acyl_transferase"/>
    <property type="match status" value="1"/>
</dbReference>
<dbReference type="NCBIfam" id="TIGR00546">
    <property type="entry name" value="lnt"/>
    <property type="match status" value="1"/>
</dbReference>
<comment type="catalytic activity">
    <reaction evidence="9">
        <text>N-terminal S-1,2-diacyl-sn-glyceryl-L-cysteinyl-[lipoprotein] + a glycerophospholipid = N-acyl-S-1,2-diacyl-sn-glyceryl-L-cysteinyl-[lipoprotein] + a 2-acyl-sn-glycero-3-phospholipid + H(+)</text>
        <dbReference type="Rhea" id="RHEA:48228"/>
        <dbReference type="Rhea" id="RHEA-COMP:14681"/>
        <dbReference type="Rhea" id="RHEA-COMP:14684"/>
        <dbReference type="ChEBI" id="CHEBI:15378"/>
        <dbReference type="ChEBI" id="CHEBI:136912"/>
        <dbReference type="ChEBI" id="CHEBI:140656"/>
        <dbReference type="ChEBI" id="CHEBI:140657"/>
        <dbReference type="ChEBI" id="CHEBI:140660"/>
        <dbReference type="EC" id="2.3.1.269"/>
    </reaction>
</comment>
<protein>
    <recommendedName>
        <fullName evidence="9">Apolipoprotein N-acyltransferase</fullName>
        <shortName evidence="9">ALP N-acyltransferase</shortName>
        <ecNumber evidence="9">2.3.1.269</ecNumber>
    </recommendedName>
</protein>
<keyword evidence="3 9" id="KW-1003">Cell membrane</keyword>
<evidence type="ECO:0000256" key="7">
    <source>
        <dbReference type="ARBA" id="ARBA00023136"/>
    </source>
</evidence>
<evidence type="ECO:0000256" key="2">
    <source>
        <dbReference type="ARBA" id="ARBA00010065"/>
    </source>
</evidence>
<keyword evidence="7 9" id="KW-0472">Membrane</keyword>
<feature type="transmembrane region" description="Helical" evidence="9">
    <location>
        <begin position="152"/>
        <end position="175"/>
    </location>
</feature>
<evidence type="ECO:0000256" key="9">
    <source>
        <dbReference type="HAMAP-Rule" id="MF_01148"/>
    </source>
</evidence>
<dbReference type="EMBL" id="BMYX01000012">
    <property type="protein sequence ID" value="GGY18211.1"/>
    <property type="molecule type" value="Genomic_DNA"/>
</dbReference>
<dbReference type="InterPro" id="IPR004563">
    <property type="entry name" value="Apolipo_AcylTrfase"/>
</dbReference>
<dbReference type="PANTHER" id="PTHR38686:SF1">
    <property type="entry name" value="APOLIPOPROTEIN N-ACYLTRANSFERASE"/>
    <property type="match status" value="1"/>
</dbReference>
<evidence type="ECO:0000256" key="1">
    <source>
        <dbReference type="ARBA" id="ARBA00004651"/>
    </source>
</evidence>
<evidence type="ECO:0000256" key="4">
    <source>
        <dbReference type="ARBA" id="ARBA00022679"/>
    </source>
</evidence>
<keyword evidence="8 9" id="KW-0012">Acyltransferase</keyword>
<dbReference type="SUPFAM" id="SSF56317">
    <property type="entry name" value="Carbon-nitrogen hydrolase"/>
    <property type="match status" value="1"/>
</dbReference>
<comment type="function">
    <text evidence="9">Catalyzes the phospholipid dependent N-acylation of the N-terminal cysteine of apolipoprotein, the last step in lipoprotein maturation.</text>
</comment>
<comment type="subcellular location">
    <subcellularLocation>
        <location evidence="1 9">Cell membrane</location>
        <topology evidence="1 9">Multi-pass membrane protein</topology>
    </subcellularLocation>
</comment>
<comment type="caution">
    <text evidence="9">Lacks conserved residue(s) required for the propagation of feature annotation.</text>
</comment>
<dbReference type="Proteomes" id="UP000645257">
    <property type="component" value="Unassembled WGS sequence"/>
</dbReference>
<keyword evidence="12" id="KW-1185">Reference proteome</keyword>
<evidence type="ECO:0000256" key="5">
    <source>
        <dbReference type="ARBA" id="ARBA00022692"/>
    </source>
</evidence>
<comment type="pathway">
    <text evidence="9">Protein modification; lipoprotein biosynthesis (N-acyl transfer).</text>
</comment>
<dbReference type="InterPro" id="IPR036526">
    <property type="entry name" value="C-N_Hydrolase_sf"/>
</dbReference>
<feature type="transmembrane region" description="Helical" evidence="9">
    <location>
        <begin position="81"/>
        <end position="105"/>
    </location>
</feature>